<dbReference type="InterPro" id="IPR010607">
    <property type="entry name" value="DUF1194"/>
</dbReference>
<sequence length="227" mass="23045">MPPVGSDRASRAAGRHAPSEAMRDVDLALCLAVDVSASVDFDEFGLMMGGLAAAWRQEALVSAATSGPRGAVAVTLLQWSGPGAQALAVPWHLVTDAASASALADAIDNSPRLPPPGATALGEGMAAALARLAAFPARAERLVLDVSGDGAGNTGRPSGPVRDLAVEAGVVVNGLAVLNEEPDLLAHYEAEVIGGPGCFAMTCASYADFAEAMARKLFREIRGSLSV</sequence>
<dbReference type="STRING" id="257708.RGI145_04315"/>
<protein>
    <recommendedName>
        <fullName evidence="3">VWFA domain-containing protein</fullName>
    </recommendedName>
</protein>
<organism evidence="1 2">
    <name type="scientific">Roseomonas gilardii</name>
    <dbReference type="NCBI Taxonomy" id="257708"/>
    <lineage>
        <taxon>Bacteria</taxon>
        <taxon>Pseudomonadati</taxon>
        <taxon>Pseudomonadota</taxon>
        <taxon>Alphaproteobacteria</taxon>
        <taxon>Acetobacterales</taxon>
        <taxon>Roseomonadaceae</taxon>
        <taxon>Roseomonas</taxon>
    </lineage>
</organism>
<evidence type="ECO:0000313" key="2">
    <source>
        <dbReference type="Proteomes" id="UP000185494"/>
    </source>
</evidence>
<dbReference type="Pfam" id="PF06707">
    <property type="entry name" value="DUF1194"/>
    <property type="match status" value="1"/>
</dbReference>
<reference evidence="1 2" key="1">
    <citation type="submission" date="2016-05" db="EMBL/GenBank/DDBJ databases">
        <title>Complete Genome and Methylome Analysis of Psychrotrophic Bacterial Isolates from Antarctic Lake Untersee.</title>
        <authorList>
            <person name="Fomenkov A."/>
            <person name="Akimov V.N."/>
            <person name="Vasilyeva L.V."/>
            <person name="Andersen D."/>
            <person name="Vincze T."/>
            <person name="Roberts R.J."/>
        </authorList>
    </citation>
    <scope>NUCLEOTIDE SEQUENCE [LARGE SCALE GENOMIC DNA]</scope>
    <source>
        <strain evidence="1 2">U14-5</strain>
    </source>
</reference>
<name>A0A1L7AJX4_9PROT</name>
<proteinExistence type="predicted"/>
<evidence type="ECO:0000313" key="1">
    <source>
        <dbReference type="EMBL" id="APT59093.1"/>
    </source>
</evidence>
<gene>
    <name evidence="1" type="ORF">RGI145_04315</name>
</gene>
<dbReference type="KEGG" id="rgi:RGI145_04315"/>
<dbReference type="InterPro" id="IPR036465">
    <property type="entry name" value="vWFA_dom_sf"/>
</dbReference>
<dbReference type="eggNOG" id="COG2304">
    <property type="taxonomic scope" value="Bacteria"/>
</dbReference>
<evidence type="ECO:0008006" key="3">
    <source>
        <dbReference type="Google" id="ProtNLM"/>
    </source>
</evidence>
<accession>A0A1L7AJX4</accession>
<dbReference type="SUPFAM" id="SSF53300">
    <property type="entry name" value="vWA-like"/>
    <property type="match status" value="1"/>
</dbReference>
<dbReference type="Gene3D" id="3.40.50.410">
    <property type="entry name" value="von Willebrand factor, type A domain"/>
    <property type="match status" value="1"/>
</dbReference>
<dbReference type="EMBL" id="CP015583">
    <property type="protein sequence ID" value="APT59093.1"/>
    <property type="molecule type" value="Genomic_DNA"/>
</dbReference>
<dbReference type="Proteomes" id="UP000185494">
    <property type="component" value="Chromosome 1"/>
</dbReference>
<dbReference type="AlphaFoldDB" id="A0A1L7AJX4"/>